<dbReference type="InterPro" id="IPR028082">
    <property type="entry name" value="Peripla_BP_I"/>
</dbReference>
<evidence type="ECO:0000256" key="2">
    <source>
        <dbReference type="ARBA" id="ARBA00023125"/>
    </source>
</evidence>
<keyword evidence="2" id="KW-0238">DNA-binding</keyword>
<protein>
    <submittedName>
        <fullName evidence="5">LacI family transcriptional regulator</fullName>
    </submittedName>
</protein>
<dbReference type="GO" id="GO:0003700">
    <property type="term" value="F:DNA-binding transcription factor activity"/>
    <property type="evidence" value="ECO:0007669"/>
    <property type="project" value="TreeGrafter"/>
</dbReference>
<dbReference type="Proteomes" id="UP000278962">
    <property type="component" value="Unassembled WGS sequence"/>
</dbReference>
<dbReference type="EMBL" id="RBIL01000002">
    <property type="protein sequence ID" value="RKQ87883.1"/>
    <property type="molecule type" value="Genomic_DNA"/>
</dbReference>
<dbReference type="SUPFAM" id="SSF53822">
    <property type="entry name" value="Periplasmic binding protein-like I"/>
    <property type="match status" value="1"/>
</dbReference>
<dbReference type="Gene3D" id="3.40.50.2300">
    <property type="match status" value="2"/>
</dbReference>
<proteinExistence type="predicted"/>
<dbReference type="CDD" id="cd06279">
    <property type="entry name" value="PBP1_LacI-like"/>
    <property type="match status" value="1"/>
</dbReference>
<dbReference type="Pfam" id="PF13377">
    <property type="entry name" value="Peripla_BP_3"/>
    <property type="match status" value="1"/>
</dbReference>
<reference evidence="5 6" key="1">
    <citation type="submission" date="2018-10" db="EMBL/GenBank/DDBJ databases">
        <title>Genomic Encyclopedia of Archaeal and Bacterial Type Strains, Phase II (KMG-II): from individual species to whole genera.</title>
        <authorList>
            <person name="Goeker M."/>
        </authorList>
    </citation>
    <scope>NUCLEOTIDE SEQUENCE [LARGE SCALE GENOMIC DNA]</scope>
    <source>
        <strain evidence="5 6">DSM 14954</strain>
    </source>
</reference>
<dbReference type="GO" id="GO:0000976">
    <property type="term" value="F:transcription cis-regulatory region binding"/>
    <property type="evidence" value="ECO:0007669"/>
    <property type="project" value="TreeGrafter"/>
</dbReference>
<sequence length="344" mass="36187">MSARPTLATIAEAVGVSRMTVSNAFNRPDQLSPELRERVLATARQLGYAGPDPGARALSRGRTGTVGVIIDAPLTLAFSDPAAVQMLHGVASVCELEKLGMSLVPRIAGTDAELVKTALVDGFVVYCVGDDDPRLDAVRARHLPYAMIDYEPGKAERTVNVDDREGARRTAQHLVDLGHRRFGIVLGWENPATSVADALASMQYHVDRERLAGWSEAMQAAGVPFGSVPLASAPGFDRAAGRVAGGKLLDRADRPTAIVCISDLMALGVLEAAAERGVAVPQQLSVAGFDDIPAAARAGLTTVRQPHQEKGAAALRLLLDTTTPQASVLLPTELVPRSSTAPSP</sequence>
<dbReference type="RefSeq" id="WP_121256884.1">
    <property type="nucleotide sequence ID" value="NZ_RBIL01000002.1"/>
</dbReference>
<feature type="domain" description="HTH lacI-type" evidence="4">
    <location>
        <begin position="5"/>
        <end position="60"/>
    </location>
</feature>
<dbReference type="AlphaFoldDB" id="A0A660L7G6"/>
<gene>
    <name evidence="5" type="ORF">C8N24_5915</name>
</gene>
<keyword evidence="6" id="KW-1185">Reference proteome</keyword>
<dbReference type="PANTHER" id="PTHR30146:SF138">
    <property type="entry name" value="TRANSCRIPTIONAL REGULATORY PROTEIN"/>
    <property type="match status" value="1"/>
</dbReference>
<dbReference type="Gene3D" id="1.10.260.40">
    <property type="entry name" value="lambda repressor-like DNA-binding domains"/>
    <property type="match status" value="1"/>
</dbReference>
<accession>A0A660L7G6</accession>
<comment type="caution">
    <text evidence="5">The sequence shown here is derived from an EMBL/GenBank/DDBJ whole genome shotgun (WGS) entry which is preliminary data.</text>
</comment>
<keyword evidence="3" id="KW-0804">Transcription</keyword>
<evidence type="ECO:0000259" key="4">
    <source>
        <dbReference type="PROSITE" id="PS50932"/>
    </source>
</evidence>
<evidence type="ECO:0000256" key="1">
    <source>
        <dbReference type="ARBA" id="ARBA00023015"/>
    </source>
</evidence>
<dbReference type="CDD" id="cd01392">
    <property type="entry name" value="HTH_LacI"/>
    <property type="match status" value="1"/>
</dbReference>
<name>A0A660L7G6_9ACTN</name>
<evidence type="ECO:0000313" key="6">
    <source>
        <dbReference type="Proteomes" id="UP000278962"/>
    </source>
</evidence>
<evidence type="ECO:0000313" key="5">
    <source>
        <dbReference type="EMBL" id="RKQ87883.1"/>
    </source>
</evidence>
<dbReference type="PROSITE" id="PS50932">
    <property type="entry name" value="HTH_LACI_2"/>
    <property type="match status" value="1"/>
</dbReference>
<dbReference type="InterPro" id="IPR000843">
    <property type="entry name" value="HTH_LacI"/>
</dbReference>
<dbReference type="SUPFAM" id="SSF47413">
    <property type="entry name" value="lambda repressor-like DNA-binding domains"/>
    <property type="match status" value="1"/>
</dbReference>
<organism evidence="5 6">
    <name type="scientific">Solirubrobacter pauli</name>
    <dbReference type="NCBI Taxonomy" id="166793"/>
    <lineage>
        <taxon>Bacteria</taxon>
        <taxon>Bacillati</taxon>
        <taxon>Actinomycetota</taxon>
        <taxon>Thermoleophilia</taxon>
        <taxon>Solirubrobacterales</taxon>
        <taxon>Solirubrobacteraceae</taxon>
        <taxon>Solirubrobacter</taxon>
    </lineage>
</organism>
<dbReference type="InterPro" id="IPR010982">
    <property type="entry name" value="Lambda_DNA-bd_dom_sf"/>
</dbReference>
<dbReference type="PANTHER" id="PTHR30146">
    <property type="entry name" value="LACI-RELATED TRANSCRIPTIONAL REPRESSOR"/>
    <property type="match status" value="1"/>
</dbReference>
<dbReference type="SMART" id="SM00354">
    <property type="entry name" value="HTH_LACI"/>
    <property type="match status" value="1"/>
</dbReference>
<dbReference type="OrthoDB" id="5171752at2"/>
<evidence type="ECO:0000256" key="3">
    <source>
        <dbReference type="ARBA" id="ARBA00023163"/>
    </source>
</evidence>
<dbReference type="InterPro" id="IPR046335">
    <property type="entry name" value="LacI/GalR-like_sensor"/>
</dbReference>
<keyword evidence="1" id="KW-0805">Transcription regulation</keyword>
<dbReference type="Pfam" id="PF00356">
    <property type="entry name" value="LacI"/>
    <property type="match status" value="1"/>
</dbReference>